<dbReference type="STRING" id="349521.HCH_02699"/>
<evidence type="ECO:0000259" key="6">
    <source>
        <dbReference type="Pfam" id="PF00753"/>
    </source>
</evidence>
<proteinExistence type="predicted"/>
<organism evidence="8 9">
    <name type="scientific">Hahella chejuensis (strain KCTC 2396)</name>
    <dbReference type="NCBI Taxonomy" id="349521"/>
    <lineage>
        <taxon>Bacteria</taxon>
        <taxon>Pseudomonadati</taxon>
        <taxon>Pseudomonadota</taxon>
        <taxon>Gammaproteobacteria</taxon>
        <taxon>Oceanospirillales</taxon>
        <taxon>Hahellaceae</taxon>
        <taxon>Hahella</taxon>
    </lineage>
</organism>
<dbReference type="KEGG" id="hch:HCH_02699"/>
<evidence type="ECO:0000256" key="3">
    <source>
        <dbReference type="ARBA" id="ARBA00022692"/>
    </source>
</evidence>
<dbReference type="eggNOG" id="COG2333">
    <property type="taxonomic scope" value="Bacteria"/>
</dbReference>
<dbReference type="eggNOG" id="COG0658">
    <property type="taxonomic scope" value="Bacteria"/>
</dbReference>
<evidence type="ECO:0000313" key="9">
    <source>
        <dbReference type="Proteomes" id="UP000000238"/>
    </source>
</evidence>
<gene>
    <name evidence="8" type="ordered locus">HCH_02699</name>
</gene>
<dbReference type="InterPro" id="IPR004797">
    <property type="entry name" value="Competence_ComEC/Rec2"/>
</dbReference>
<reference evidence="8 9" key="1">
    <citation type="journal article" date="2005" name="Nucleic Acids Res.">
        <title>Genomic blueprint of Hahella chejuensis, a marine microbe producing an algicidal agent.</title>
        <authorList>
            <person name="Jeong H."/>
            <person name="Yim J.H."/>
            <person name="Lee C."/>
            <person name="Choi S.-H."/>
            <person name="Park Y.K."/>
            <person name="Yoon S.H."/>
            <person name="Hur C.-G."/>
            <person name="Kang H.-Y."/>
            <person name="Kim D."/>
            <person name="Lee H.H."/>
            <person name="Park K.H."/>
            <person name="Park S.-H."/>
            <person name="Park H.-S."/>
            <person name="Lee H.K."/>
            <person name="Oh T.K."/>
            <person name="Kim J.F."/>
        </authorList>
    </citation>
    <scope>NUCLEOTIDE SEQUENCE [LARGE SCALE GENOMIC DNA]</scope>
    <source>
        <strain evidence="8 9">KCTC 2396</strain>
    </source>
</reference>
<evidence type="ECO:0000256" key="5">
    <source>
        <dbReference type="ARBA" id="ARBA00023136"/>
    </source>
</evidence>
<dbReference type="NCBIfam" id="TIGR00360">
    <property type="entry name" value="ComEC_N-term"/>
    <property type="match status" value="1"/>
</dbReference>
<dbReference type="NCBIfam" id="TIGR00361">
    <property type="entry name" value="ComEC_Rec2"/>
    <property type="match status" value="1"/>
</dbReference>
<comment type="subcellular location">
    <subcellularLocation>
        <location evidence="1">Cell membrane</location>
        <topology evidence="1">Multi-pass membrane protein</topology>
    </subcellularLocation>
</comment>
<keyword evidence="5" id="KW-0472">Membrane</keyword>
<name>Q2SIN8_HAHCH</name>
<feature type="domain" description="Metallo-beta-lactamase" evidence="6">
    <location>
        <begin position="525"/>
        <end position="707"/>
    </location>
</feature>
<dbReference type="GO" id="GO:0030420">
    <property type="term" value="P:establishment of competence for transformation"/>
    <property type="evidence" value="ECO:0007669"/>
    <property type="project" value="InterPro"/>
</dbReference>
<feature type="domain" description="ComEC/Rec2-related protein" evidence="7">
    <location>
        <begin position="227"/>
        <end position="487"/>
    </location>
</feature>
<sequence length="774" mass="84712">MRTWMLALTAGWLTVFLFGHHWLSFISRYVWIFPFLSILALLGIIAGSLSGRGRYYTPALFLFGVIFAGFRLQNIAEPLPPSLLGESLQLHGRVCGPVRAGNVQSFSFCVVEAREGGVLLPELAGRVVRLTCYYCDMALHESMRYSLRAKLKDLRPLQNFHEPWAWQKLWRSGLYARGSIVQGSIESWRINQADGVMDSLTNLRSRIRDQVRSITESMARQRSFLALFLGVRSELDESQWDVLRRSGLTHLLVISGLHIGLIAMLVMFTLRWMFCWLPRQFADWIACGLTILTILSYVALIDYGLPALRASLAVSFALLMLRLRRRILPSTFFIAVLSCSLLLDPLAPWSAGFWLSFVAVGLLFAAFSHRPLQSFSKWGALWRSQMVLTIGLAGFLAISFQQIPSSAPLANLIATPLITLIVVPLGLLALVVGLVWPSGGEVLLRMTDVCLDGFWRVAEMASLGPILQAPLEATLASVGFIFVGICTAAAMRAPGAVWFVGLLALLGMGMREQDEPVWFRYTLLDVGQGLASVIESRGETVLYDAGPGFVDGWSAGEAVVGPYLRSVGVEGLKYAVISHGDSDHAGGWDAVRSTFAVASALSGEPERVAGTSLCVAGADYWVGAAKMEVLWPLKEVSGKSNNRSCVIRLTVGELGILMTGDIEASAQRALLTEAKSKLASDIMVSPHHGSASSFLPEFASAVSPRVVIASAGYLNPFGHPHKLVRDWFVRRDAIFYNTAQVGAVQVSIEEAGGAIKIQFGGPLDEVWMTLDKNR</sequence>
<protein>
    <submittedName>
        <fullName evidence="8">DNA internalization-related competence protein ComEC/Rec2</fullName>
    </submittedName>
</protein>
<dbReference type="InterPro" id="IPR004477">
    <property type="entry name" value="ComEC_N"/>
</dbReference>
<dbReference type="SUPFAM" id="SSF56281">
    <property type="entry name" value="Metallo-hydrolase/oxidoreductase"/>
    <property type="match status" value="1"/>
</dbReference>
<evidence type="ECO:0000313" key="8">
    <source>
        <dbReference type="EMBL" id="ABC29486.1"/>
    </source>
</evidence>
<keyword evidence="2" id="KW-1003">Cell membrane</keyword>
<dbReference type="HOGENOM" id="CLU_010363_3_0_6"/>
<evidence type="ECO:0000256" key="1">
    <source>
        <dbReference type="ARBA" id="ARBA00004651"/>
    </source>
</evidence>
<evidence type="ECO:0000256" key="2">
    <source>
        <dbReference type="ARBA" id="ARBA00022475"/>
    </source>
</evidence>
<accession>Q2SIN8</accession>
<dbReference type="Gene3D" id="3.60.15.10">
    <property type="entry name" value="Ribonuclease Z/Hydroxyacylglutathione hydrolase-like"/>
    <property type="match status" value="1"/>
</dbReference>
<evidence type="ECO:0000256" key="4">
    <source>
        <dbReference type="ARBA" id="ARBA00022989"/>
    </source>
</evidence>
<dbReference type="EMBL" id="CP000155">
    <property type="protein sequence ID" value="ABC29486.1"/>
    <property type="molecule type" value="Genomic_DNA"/>
</dbReference>
<dbReference type="PANTHER" id="PTHR30619:SF1">
    <property type="entry name" value="RECOMBINATION PROTEIN 2"/>
    <property type="match status" value="1"/>
</dbReference>
<dbReference type="Pfam" id="PF00753">
    <property type="entry name" value="Lactamase_B"/>
    <property type="match status" value="1"/>
</dbReference>
<dbReference type="Pfam" id="PF03772">
    <property type="entry name" value="Competence"/>
    <property type="match status" value="1"/>
</dbReference>
<keyword evidence="9" id="KW-1185">Reference proteome</keyword>
<dbReference type="Proteomes" id="UP000000238">
    <property type="component" value="Chromosome"/>
</dbReference>
<dbReference type="InterPro" id="IPR035681">
    <property type="entry name" value="ComA-like_MBL"/>
</dbReference>
<dbReference type="PANTHER" id="PTHR30619">
    <property type="entry name" value="DNA INTERNALIZATION/COMPETENCE PROTEIN COMEC/REC2"/>
    <property type="match status" value="1"/>
</dbReference>
<dbReference type="AlphaFoldDB" id="Q2SIN8"/>
<dbReference type="InterPro" id="IPR001279">
    <property type="entry name" value="Metallo-B-lactamas"/>
</dbReference>
<dbReference type="InterPro" id="IPR052159">
    <property type="entry name" value="Competence_DNA_uptake"/>
</dbReference>
<keyword evidence="4" id="KW-1133">Transmembrane helix</keyword>
<evidence type="ECO:0000259" key="7">
    <source>
        <dbReference type="Pfam" id="PF03772"/>
    </source>
</evidence>
<keyword evidence="3" id="KW-0812">Transmembrane</keyword>
<dbReference type="CDD" id="cd07731">
    <property type="entry name" value="ComA-like_MBL-fold"/>
    <property type="match status" value="1"/>
</dbReference>
<dbReference type="GO" id="GO:0005886">
    <property type="term" value="C:plasma membrane"/>
    <property type="evidence" value="ECO:0007669"/>
    <property type="project" value="UniProtKB-SubCell"/>
</dbReference>
<dbReference type="InterPro" id="IPR036866">
    <property type="entry name" value="RibonucZ/Hydroxyglut_hydro"/>
</dbReference>